<name>A0ABQ3CMY5_9ACTN</name>
<reference evidence="3" key="1">
    <citation type="journal article" date="2019" name="Int. J. Syst. Evol. Microbiol.">
        <title>The Global Catalogue of Microorganisms (GCM) 10K type strain sequencing project: providing services to taxonomists for standard genome sequencing and annotation.</title>
        <authorList>
            <consortium name="The Broad Institute Genomics Platform"/>
            <consortium name="The Broad Institute Genome Sequencing Center for Infectious Disease"/>
            <person name="Wu L."/>
            <person name="Ma J."/>
        </authorList>
    </citation>
    <scope>NUCLEOTIDE SEQUENCE [LARGE SCALE GENOMIC DNA]</scope>
    <source>
        <strain evidence="3">JCM 4733</strain>
    </source>
</reference>
<organism evidence="2 3">
    <name type="scientific">Streptomyces canarius</name>
    <dbReference type="NCBI Taxonomy" id="285453"/>
    <lineage>
        <taxon>Bacteria</taxon>
        <taxon>Bacillati</taxon>
        <taxon>Actinomycetota</taxon>
        <taxon>Actinomycetes</taxon>
        <taxon>Kitasatosporales</taxon>
        <taxon>Streptomycetaceae</taxon>
        <taxon>Streptomyces</taxon>
    </lineage>
</organism>
<accession>A0ABQ3CMY5</accession>
<evidence type="ECO:0000256" key="1">
    <source>
        <dbReference type="SAM" id="MobiDB-lite"/>
    </source>
</evidence>
<keyword evidence="3" id="KW-1185">Reference proteome</keyword>
<protein>
    <submittedName>
        <fullName evidence="2">Uncharacterized protein</fullName>
    </submittedName>
</protein>
<sequence length="81" mass="8481">MTVRKPGSGSGAEQRPVPRDMPDQQARPAEDPWDVSPRHAAGKEADEDVAPDTDEAGTGPRGAPQPGTVHPEHPAPDEPTA</sequence>
<feature type="compositionally biased region" description="Basic and acidic residues" evidence="1">
    <location>
        <begin position="70"/>
        <end position="81"/>
    </location>
</feature>
<feature type="compositionally biased region" description="Acidic residues" evidence="1">
    <location>
        <begin position="45"/>
        <end position="55"/>
    </location>
</feature>
<dbReference type="RefSeq" id="WP_229917205.1">
    <property type="nucleotide sequence ID" value="NZ_BMVN01000011.1"/>
</dbReference>
<feature type="region of interest" description="Disordered" evidence="1">
    <location>
        <begin position="1"/>
        <end position="81"/>
    </location>
</feature>
<gene>
    <name evidence="2" type="ORF">GCM10010345_37060</name>
</gene>
<evidence type="ECO:0000313" key="2">
    <source>
        <dbReference type="EMBL" id="GHA28834.1"/>
    </source>
</evidence>
<evidence type="ECO:0000313" key="3">
    <source>
        <dbReference type="Proteomes" id="UP000653644"/>
    </source>
</evidence>
<dbReference type="EMBL" id="BMVN01000011">
    <property type="protein sequence ID" value="GHA28834.1"/>
    <property type="molecule type" value="Genomic_DNA"/>
</dbReference>
<proteinExistence type="predicted"/>
<dbReference type="Proteomes" id="UP000653644">
    <property type="component" value="Unassembled WGS sequence"/>
</dbReference>
<comment type="caution">
    <text evidence="2">The sequence shown here is derived from an EMBL/GenBank/DDBJ whole genome shotgun (WGS) entry which is preliminary data.</text>
</comment>